<dbReference type="InterPro" id="IPR009723">
    <property type="entry name" value="Pop1_N"/>
</dbReference>
<evidence type="ECO:0000259" key="7">
    <source>
        <dbReference type="Pfam" id="PF22770"/>
    </source>
</evidence>
<feature type="compositionally biased region" description="Basic and acidic residues" evidence="4">
    <location>
        <begin position="1"/>
        <end position="12"/>
    </location>
</feature>
<reference evidence="8" key="1">
    <citation type="submission" date="2020-07" db="EMBL/GenBank/DDBJ databases">
        <title>Draft Genome Sequence of a Deep-Sea Yeast, Naganishia (Cryptococcus) liquefaciens strain N6.</title>
        <authorList>
            <person name="Han Y.W."/>
            <person name="Kajitani R."/>
            <person name="Morimoto H."/>
            <person name="Parhat M."/>
            <person name="Tsubouchi H."/>
            <person name="Bakenova O."/>
            <person name="Ogata M."/>
            <person name="Argunhan B."/>
            <person name="Aoki R."/>
            <person name="Kajiwara S."/>
            <person name="Itoh T."/>
            <person name="Iwasaki H."/>
        </authorList>
    </citation>
    <scope>NUCLEOTIDE SEQUENCE</scope>
    <source>
        <strain evidence="8">N6</strain>
    </source>
</reference>
<dbReference type="PANTHER" id="PTHR22731">
    <property type="entry name" value="RIBONUCLEASES P/MRP PROTEIN SUBUNIT POP1"/>
    <property type="match status" value="1"/>
</dbReference>
<dbReference type="SUPFAM" id="SSF103025">
    <property type="entry name" value="Folate-binding domain"/>
    <property type="match status" value="1"/>
</dbReference>
<dbReference type="GO" id="GO:0005655">
    <property type="term" value="C:nucleolar ribonuclease P complex"/>
    <property type="evidence" value="ECO:0007669"/>
    <property type="project" value="InterPro"/>
</dbReference>
<feature type="domain" description="Pop1 N-terminal" evidence="5">
    <location>
        <begin position="173"/>
        <end position="239"/>
    </location>
</feature>
<feature type="compositionally biased region" description="Basic and acidic residues" evidence="4">
    <location>
        <begin position="42"/>
        <end position="52"/>
    </location>
</feature>
<dbReference type="Pfam" id="PF08170">
    <property type="entry name" value="POPLD"/>
    <property type="match status" value="1"/>
</dbReference>
<name>A0A8H3TWF7_9TREE</name>
<evidence type="ECO:0000256" key="1">
    <source>
        <dbReference type="ARBA" id="ARBA00004123"/>
    </source>
</evidence>
<dbReference type="InterPro" id="IPR027266">
    <property type="entry name" value="TrmE/GcvT-like"/>
</dbReference>
<dbReference type="Gene3D" id="3.30.1360.120">
    <property type="entry name" value="Probable tRNA modification gtpase trme, domain 1"/>
    <property type="match status" value="1"/>
</dbReference>
<dbReference type="EMBL" id="BLZA01000030">
    <property type="protein sequence ID" value="GHJ88334.1"/>
    <property type="molecule type" value="Genomic_DNA"/>
</dbReference>
<evidence type="ECO:0000256" key="2">
    <source>
        <dbReference type="ARBA" id="ARBA00022694"/>
    </source>
</evidence>
<dbReference type="InterPro" id="IPR039182">
    <property type="entry name" value="Pop1"/>
</dbReference>
<dbReference type="GO" id="GO:0001682">
    <property type="term" value="P:tRNA 5'-leader removal"/>
    <property type="evidence" value="ECO:0007669"/>
    <property type="project" value="InterPro"/>
</dbReference>
<feature type="region of interest" description="Disordered" evidence="4">
    <location>
        <begin position="1"/>
        <end position="52"/>
    </location>
</feature>
<dbReference type="Pfam" id="PF06978">
    <property type="entry name" value="POP1_N"/>
    <property type="match status" value="2"/>
</dbReference>
<evidence type="ECO:0000313" key="8">
    <source>
        <dbReference type="EMBL" id="GHJ88334.1"/>
    </source>
</evidence>
<feature type="domain" description="Pop1 N-terminal" evidence="5">
    <location>
        <begin position="84"/>
        <end position="165"/>
    </location>
</feature>
<evidence type="ECO:0000256" key="4">
    <source>
        <dbReference type="SAM" id="MobiDB-lite"/>
    </source>
</evidence>
<dbReference type="PANTHER" id="PTHR22731:SF3">
    <property type="entry name" value="RIBONUCLEASES P_MRP PROTEIN SUBUNIT POP1"/>
    <property type="match status" value="1"/>
</dbReference>
<comment type="subcellular location">
    <subcellularLocation>
        <location evidence="1">Nucleus</location>
    </subcellularLocation>
</comment>
<dbReference type="InterPro" id="IPR055079">
    <property type="entry name" value="POP1_C"/>
</dbReference>
<keyword evidence="9" id="KW-1185">Reference proteome</keyword>
<organism evidence="8 9">
    <name type="scientific">Naganishia liquefaciens</name>
    <dbReference type="NCBI Taxonomy" id="104408"/>
    <lineage>
        <taxon>Eukaryota</taxon>
        <taxon>Fungi</taxon>
        <taxon>Dikarya</taxon>
        <taxon>Basidiomycota</taxon>
        <taxon>Agaricomycotina</taxon>
        <taxon>Tremellomycetes</taxon>
        <taxon>Filobasidiales</taxon>
        <taxon>Filobasidiaceae</taxon>
        <taxon>Naganishia</taxon>
    </lineage>
</organism>
<proteinExistence type="predicted"/>
<feature type="domain" description="POPLD" evidence="6">
    <location>
        <begin position="530"/>
        <end position="621"/>
    </location>
</feature>
<dbReference type="OrthoDB" id="442863at2759"/>
<comment type="caution">
    <text evidence="8">The sequence shown here is derived from an EMBL/GenBank/DDBJ whole genome shotgun (WGS) entry which is preliminary data.</text>
</comment>
<evidence type="ECO:0000313" key="9">
    <source>
        <dbReference type="Proteomes" id="UP000620104"/>
    </source>
</evidence>
<feature type="domain" description="POP1 C-terminal" evidence="7">
    <location>
        <begin position="741"/>
        <end position="788"/>
    </location>
</feature>
<keyword evidence="3" id="KW-0539">Nucleus</keyword>
<dbReference type="Proteomes" id="UP000620104">
    <property type="component" value="Unassembled WGS sequence"/>
</dbReference>
<protein>
    <submittedName>
        <fullName evidence="8">Uncharacterized protein</fullName>
    </submittedName>
</protein>
<evidence type="ECO:0000256" key="3">
    <source>
        <dbReference type="ARBA" id="ARBA00023242"/>
    </source>
</evidence>
<dbReference type="InterPro" id="IPR012590">
    <property type="entry name" value="POPLD_dom"/>
</dbReference>
<dbReference type="AlphaFoldDB" id="A0A8H3TWF7"/>
<evidence type="ECO:0000259" key="5">
    <source>
        <dbReference type="Pfam" id="PF06978"/>
    </source>
</evidence>
<keyword evidence="2" id="KW-0819">tRNA processing</keyword>
<evidence type="ECO:0000259" key="6">
    <source>
        <dbReference type="Pfam" id="PF08170"/>
    </source>
</evidence>
<gene>
    <name evidence="8" type="ORF">NliqN6_4736</name>
</gene>
<sequence length="802" mass="90295">MPGMDSGHDPRKGSNGNGAQQTTKVPRQVKVKDSRQIQTQHDGQDPTDKRNTSFREAAKAVGKGNREILDTVRAMPGAIEVEKFVMSRAFEITSMKSAMKAAAATATTRAFQSLPRHLRRRAASHNPRRVPKRLREKAAFEIDSKDNTIKAQKKRAKAKARFLKKRGLTKTDIYLKRQTEKIWLETHVWHAKRMKMENVWGYRISRTPNRKSHRPAHRAARCGCVIQDVSYYSLLELSGGRDELVEILSGCVAGGTWAGTRYESGGRMAETTLHRYREWPAGMIGPAEIIWRPPPATSAWDRKGKRKQIDDSTEKEAVATRQIWIRIHPSIFDETYATLVKAITSFYQRENAGSFKGSGVELRDLRGATNCFELTGPRALQILESVLDVCRTETPPKKAFMSHLKYAQTTQNVPERAVIGLTVHDPRLRFPHKNAKALSIKDNGQPDPTSYLRYMQPTPELARSSLWDAPRRNALLKPRYRKSDLDKRRQALGIPGKPLSARADDDRIPIILIQRSVKSEEDATNTSVHGFSLLLPAGWGMPFWQSLVFTGSLVIGYKERRNQYLEAGKPSFPEDYPNTSAGRAYWANRAATDELRWLRKPMSKRLNFARFEGNDPWKPNWHQLRLAQQHALYSAEEEELNGVTPKSFETWLLSAWLANPDQMSIIAHSTVPALTLRNKVNSYREALSLSPIRPANAPALYQSCLVRGVLTCIDGGSPKDMAFVFRQSEYMEDSNFMGGWIGYVLGGTQSLSRGKGHAIGMVTLSGLLHNARLRPDEASAFEVLVGNRQGGPCHIAIFRVIP</sequence>
<dbReference type="GO" id="GO:0000172">
    <property type="term" value="C:ribonuclease MRP complex"/>
    <property type="evidence" value="ECO:0007669"/>
    <property type="project" value="InterPro"/>
</dbReference>
<dbReference type="Pfam" id="PF22770">
    <property type="entry name" value="POP1_C"/>
    <property type="match status" value="1"/>
</dbReference>
<accession>A0A8H3TWF7</accession>